<evidence type="ECO:0000313" key="2">
    <source>
        <dbReference type="EMBL" id="MFI5676948.1"/>
    </source>
</evidence>
<organism evidence="2 3">
    <name type="scientific">Streptomyces cellulosae</name>
    <dbReference type="NCBI Taxonomy" id="1968"/>
    <lineage>
        <taxon>Bacteria</taxon>
        <taxon>Bacillati</taxon>
        <taxon>Actinomycetota</taxon>
        <taxon>Actinomycetes</taxon>
        <taxon>Kitasatosporales</taxon>
        <taxon>Streptomycetaceae</taxon>
        <taxon>Streptomyces</taxon>
    </lineage>
</organism>
<sequence>MTPPPGPPGRKCQNALNTFHSTVYFSPDLGGELAGQGIDDPMDCYLAGRAAALGRVGPGVVTAVFYNFRHDTLARHLPALWDRVTPDEALAARLRAVDTLLRRVLGAEALTARPMRDAAELALRAVEACGRAGRPLYAAHADQPVPDAPHLAFWYAATMLREHRGDSHVAALCAAGLDGLEALVSHCASDAGMPRETVMTQRGWTRQDWSAAEDRLRERGLMSTDGTLTRQGVRLRRELEEETDRGDRDPYRHLGPAGVAELTRLTEEFVRTAAAAGAFPAALEPFFVPTARRQDSRPTADLTQT</sequence>
<feature type="compositionally biased region" description="Basic and acidic residues" evidence="1">
    <location>
        <begin position="235"/>
        <end position="252"/>
    </location>
</feature>
<name>A0ABW7Y4P9_STRCE</name>
<accession>A0ABW7Y4P9</accession>
<dbReference type="InterPro" id="IPR054058">
    <property type="entry name" value="HTH_67"/>
</dbReference>
<feature type="region of interest" description="Disordered" evidence="1">
    <location>
        <begin position="235"/>
        <end position="254"/>
    </location>
</feature>
<evidence type="ECO:0000256" key="1">
    <source>
        <dbReference type="SAM" id="MobiDB-lite"/>
    </source>
</evidence>
<dbReference type="Pfam" id="PF21863">
    <property type="entry name" value="HTH_67"/>
    <property type="match status" value="1"/>
</dbReference>
<dbReference type="RefSeq" id="WP_398657623.1">
    <property type="nucleotide sequence ID" value="NZ_JBITDC010000006.1"/>
</dbReference>
<dbReference type="NCBIfam" id="NF047719">
    <property type="entry name" value="SCO6745_fam_HTH"/>
    <property type="match status" value="1"/>
</dbReference>
<dbReference type="EMBL" id="JBITDC010000006">
    <property type="protein sequence ID" value="MFI5676948.1"/>
    <property type="molecule type" value="Genomic_DNA"/>
</dbReference>
<proteinExistence type="predicted"/>
<dbReference type="Proteomes" id="UP001612415">
    <property type="component" value="Unassembled WGS sequence"/>
</dbReference>
<protein>
    <recommendedName>
        <fullName evidence="4">SalK</fullName>
    </recommendedName>
</protein>
<gene>
    <name evidence="2" type="ORF">ACIA8P_20110</name>
</gene>
<evidence type="ECO:0008006" key="4">
    <source>
        <dbReference type="Google" id="ProtNLM"/>
    </source>
</evidence>
<comment type="caution">
    <text evidence="2">The sequence shown here is derived from an EMBL/GenBank/DDBJ whole genome shotgun (WGS) entry which is preliminary data.</text>
</comment>
<reference evidence="2 3" key="1">
    <citation type="submission" date="2024-10" db="EMBL/GenBank/DDBJ databases">
        <title>The Natural Products Discovery Center: Release of the First 8490 Sequenced Strains for Exploring Actinobacteria Biosynthetic Diversity.</title>
        <authorList>
            <person name="Kalkreuter E."/>
            <person name="Kautsar S.A."/>
            <person name="Yang D."/>
            <person name="Bader C.D."/>
            <person name="Teijaro C.N."/>
            <person name="Fluegel L."/>
            <person name="Davis C.M."/>
            <person name="Simpson J.R."/>
            <person name="Lauterbach L."/>
            <person name="Steele A.D."/>
            <person name="Gui C."/>
            <person name="Meng S."/>
            <person name="Li G."/>
            <person name="Viehrig K."/>
            <person name="Ye F."/>
            <person name="Su P."/>
            <person name="Kiefer A.F."/>
            <person name="Nichols A."/>
            <person name="Cepeda A.J."/>
            <person name="Yan W."/>
            <person name="Fan B."/>
            <person name="Jiang Y."/>
            <person name="Adhikari A."/>
            <person name="Zheng C.-J."/>
            <person name="Schuster L."/>
            <person name="Cowan T.M."/>
            <person name="Smanski M.J."/>
            <person name="Chevrette M.G."/>
            <person name="De Carvalho L.P.S."/>
            <person name="Shen B."/>
        </authorList>
    </citation>
    <scope>NUCLEOTIDE SEQUENCE [LARGE SCALE GENOMIC DNA]</scope>
    <source>
        <strain evidence="2 3">NPDC051599</strain>
    </source>
</reference>
<keyword evidence="3" id="KW-1185">Reference proteome</keyword>
<evidence type="ECO:0000313" key="3">
    <source>
        <dbReference type="Proteomes" id="UP001612415"/>
    </source>
</evidence>